<dbReference type="GO" id="GO:0005634">
    <property type="term" value="C:nucleus"/>
    <property type="evidence" value="ECO:0007669"/>
    <property type="project" value="UniProtKB-SubCell"/>
</dbReference>
<evidence type="ECO:0000313" key="6">
    <source>
        <dbReference type="Proteomes" id="UP001500889"/>
    </source>
</evidence>
<comment type="subcellular location">
    <subcellularLocation>
        <location evidence="1">Nucleus</location>
    </subcellularLocation>
</comment>
<dbReference type="PANTHER" id="PTHR12243:SF60">
    <property type="entry name" value="SI:CH211-15D5.12-RELATED"/>
    <property type="match status" value="1"/>
</dbReference>
<feature type="compositionally biased region" description="Polar residues" evidence="2">
    <location>
        <begin position="135"/>
        <end position="147"/>
    </location>
</feature>
<evidence type="ECO:0000259" key="4">
    <source>
        <dbReference type="PROSITE" id="PS51031"/>
    </source>
</evidence>
<sequence>MNTRASCRTPTTSDVVGLDIGKRILSKTPTPEIKEKNIKICRLVAKNPCLFDRSNEGYNRKSFIKRVWRDISHKMHDSINSCKERWRNIRTSYARSIKDGYNQTRTYYLSGELAFLRPHITPGVPRRPQGRRSRANNTGRNVDSNEQIFGMEHAQEKLEPDHEPDEDTENDGSNAKDYKYENGAVAVPWPSINSDDAFLHGIRPEMEQMNFRQKLCFKRRVYALLGEIFDSTEAAQISHHQMAARSNDNEAMSTSSASLLQASRSTKKSKPKKGLC</sequence>
<feature type="domain" description="BESS" evidence="4">
    <location>
        <begin position="192"/>
        <end position="231"/>
    </location>
</feature>
<feature type="region of interest" description="Disordered" evidence="2">
    <location>
        <begin position="240"/>
        <end position="276"/>
    </location>
</feature>
<feature type="region of interest" description="Disordered" evidence="2">
    <location>
        <begin position="119"/>
        <end position="177"/>
    </location>
</feature>
<dbReference type="GO" id="GO:0006357">
    <property type="term" value="P:regulation of transcription by RNA polymerase II"/>
    <property type="evidence" value="ECO:0007669"/>
    <property type="project" value="TreeGrafter"/>
</dbReference>
<dbReference type="InterPro" id="IPR004210">
    <property type="entry name" value="BESS_motif"/>
</dbReference>
<evidence type="ECO:0000256" key="2">
    <source>
        <dbReference type="SAM" id="MobiDB-lite"/>
    </source>
</evidence>
<keyword evidence="1" id="KW-0539">Nucleus</keyword>
<organism evidence="5 6">
    <name type="scientific">Drosophila madeirensis</name>
    <name type="common">Fruit fly</name>
    <dbReference type="NCBI Taxonomy" id="30013"/>
    <lineage>
        <taxon>Eukaryota</taxon>
        <taxon>Metazoa</taxon>
        <taxon>Ecdysozoa</taxon>
        <taxon>Arthropoda</taxon>
        <taxon>Hexapoda</taxon>
        <taxon>Insecta</taxon>
        <taxon>Pterygota</taxon>
        <taxon>Neoptera</taxon>
        <taxon>Endopterygota</taxon>
        <taxon>Diptera</taxon>
        <taxon>Brachycera</taxon>
        <taxon>Muscomorpha</taxon>
        <taxon>Ephydroidea</taxon>
        <taxon>Drosophilidae</taxon>
        <taxon>Drosophila</taxon>
        <taxon>Sophophora</taxon>
    </lineage>
</organism>
<gene>
    <name evidence="5" type="ORF">DMAD_05185</name>
</gene>
<dbReference type="GO" id="GO:0003677">
    <property type="term" value="F:DNA binding"/>
    <property type="evidence" value="ECO:0007669"/>
    <property type="project" value="InterPro"/>
</dbReference>
<protein>
    <recommendedName>
        <fullName evidence="7">MADF domain-containing protein</fullName>
    </recommendedName>
</protein>
<accession>A0AAU9FM81</accession>
<dbReference type="GO" id="GO:0005667">
    <property type="term" value="C:transcription regulator complex"/>
    <property type="evidence" value="ECO:0007669"/>
    <property type="project" value="TreeGrafter"/>
</dbReference>
<evidence type="ECO:0000259" key="3">
    <source>
        <dbReference type="PROSITE" id="PS51029"/>
    </source>
</evidence>
<evidence type="ECO:0000313" key="5">
    <source>
        <dbReference type="EMBL" id="BFF96576.1"/>
    </source>
</evidence>
<dbReference type="AlphaFoldDB" id="A0AAU9FM81"/>
<dbReference type="EMBL" id="AP029265">
    <property type="protein sequence ID" value="BFF96576.1"/>
    <property type="molecule type" value="Genomic_DNA"/>
</dbReference>
<dbReference type="InterPro" id="IPR039353">
    <property type="entry name" value="TF_Adf1"/>
</dbReference>
<feature type="compositionally biased region" description="Polar residues" evidence="2">
    <location>
        <begin position="240"/>
        <end position="264"/>
    </location>
</feature>
<dbReference type="PROSITE" id="PS51029">
    <property type="entry name" value="MADF"/>
    <property type="match status" value="1"/>
</dbReference>
<dbReference type="Pfam" id="PF10545">
    <property type="entry name" value="MADF_DNA_bdg"/>
    <property type="match status" value="1"/>
</dbReference>
<dbReference type="PANTHER" id="PTHR12243">
    <property type="entry name" value="MADF DOMAIN TRANSCRIPTION FACTOR"/>
    <property type="match status" value="1"/>
</dbReference>
<proteinExistence type="predicted"/>
<dbReference type="Pfam" id="PF02944">
    <property type="entry name" value="BESS"/>
    <property type="match status" value="1"/>
</dbReference>
<dbReference type="SMART" id="SM00595">
    <property type="entry name" value="MADF"/>
    <property type="match status" value="1"/>
</dbReference>
<keyword evidence="6" id="KW-1185">Reference proteome</keyword>
<dbReference type="Proteomes" id="UP001500889">
    <property type="component" value="Chromosome J"/>
</dbReference>
<dbReference type="InterPro" id="IPR006578">
    <property type="entry name" value="MADF-dom"/>
</dbReference>
<evidence type="ECO:0000256" key="1">
    <source>
        <dbReference type="PROSITE-ProRule" id="PRU00371"/>
    </source>
</evidence>
<feature type="domain" description="MADF" evidence="3">
    <location>
        <begin position="39"/>
        <end position="121"/>
    </location>
</feature>
<dbReference type="PROSITE" id="PS51031">
    <property type="entry name" value="BESS"/>
    <property type="match status" value="1"/>
</dbReference>
<feature type="compositionally biased region" description="Basic residues" evidence="2">
    <location>
        <begin position="265"/>
        <end position="276"/>
    </location>
</feature>
<reference evidence="5 6" key="1">
    <citation type="submission" date="2024-02" db="EMBL/GenBank/DDBJ databases">
        <title>A chromosome-level genome assembly of Drosophila madeirensis, a fruit fly species endemic to Madeira island.</title>
        <authorList>
            <person name="Tomihara K."/>
            <person name="Llopart A."/>
            <person name="Yamamoto D."/>
        </authorList>
    </citation>
    <scope>NUCLEOTIDE SEQUENCE [LARGE SCALE GENOMIC DNA]</scope>
    <source>
        <strain evidence="5 6">RF1</strain>
    </source>
</reference>
<name>A0AAU9FM81_DROMD</name>
<evidence type="ECO:0008006" key="7">
    <source>
        <dbReference type="Google" id="ProtNLM"/>
    </source>
</evidence>